<dbReference type="RefSeq" id="WP_272804193.1">
    <property type="nucleotide sequence ID" value="NZ_JAQQKY010000019.1"/>
</dbReference>
<keyword evidence="1" id="KW-0472">Membrane</keyword>
<organism evidence="2 3">
    <name type="scientific">Vogesella indigofera</name>
    <name type="common">Pseudomonas indigofera</name>
    <dbReference type="NCBI Taxonomy" id="45465"/>
    <lineage>
        <taxon>Bacteria</taxon>
        <taxon>Pseudomonadati</taxon>
        <taxon>Pseudomonadota</taxon>
        <taxon>Betaproteobacteria</taxon>
        <taxon>Neisseriales</taxon>
        <taxon>Chromobacteriaceae</taxon>
        <taxon>Vogesella</taxon>
    </lineage>
</organism>
<proteinExistence type="predicted"/>
<feature type="transmembrane region" description="Helical" evidence="1">
    <location>
        <begin position="15"/>
        <end position="35"/>
    </location>
</feature>
<keyword evidence="1" id="KW-0812">Transmembrane</keyword>
<gene>
    <name evidence="2" type="ORF">PQU93_17820</name>
</gene>
<evidence type="ECO:0000313" key="2">
    <source>
        <dbReference type="EMBL" id="MDC7692623.1"/>
    </source>
</evidence>
<evidence type="ECO:0000256" key="1">
    <source>
        <dbReference type="SAM" id="Phobius"/>
    </source>
</evidence>
<dbReference type="EMBL" id="JAQQKY010000019">
    <property type="protein sequence ID" value="MDC7692623.1"/>
    <property type="molecule type" value="Genomic_DNA"/>
</dbReference>
<comment type="caution">
    <text evidence="2">The sequence shown here is derived from an EMBL/GenBank/DDBJ whole genome shotgun (WGS) entry which is preliminary data.</text>
</comment>
<accession>A0ABT5I9E5</accession>
<keyword evidence="3" id="KW-1185">Reference proteome</keyword>
<evidence type="ECO:0000313" key="3">
    <source>
        <dbReference type="Proteomes" id="UP001221566"/>
    </source>
</evidence>
<keyword evidence="1" id="KW-1133">Transmembrane helix</keyword>
<dbReference type="Proteomes" id="UP001221566">
    <property type="component" value="Unassembled WGS sequence"/>
</dbReference>
<sequence length="85" mass="9621">MSKAPTVFSNYHPSYWLAALGAGGLSVSFFMYLMWMIPHHGYPMPTWEHLKHAWETTTASGMPMAPIILIGTYCLITCISHQHRP</sequence>
<reference evidence="2 3" key="1">
    <citation type="submission" date="2023-01" db="EMBL/GenBank/DDBJ databases">
        <title>Novel species of the genus Vogesella isolated from rivers.</title>
        <authorList>
            <person name="Lu H."/>
        </authorList>
    </citation>
    <scope>NUCLEOTIDE SEQUENCE [LARGE SCALE GENOMIC DNA]</scope>
    <source>
        <strain evidence="2 3">SH7W</strain>
    </source>
</reference>
<name>A0ABT5I9E5_VOGIN</name>
<protein>
    <submittedName>
        <fullName evidence="2">Uncharacterized protein</fullName>
    </submittedName>
</protein>